<sequence length="124" mass="14048">MTKRTRYQEVATPELVALFESITTEQCDASWCWQASRYNRLFGQMVAICDELKSRDDDQRLALLPLLQSQNVQVRLMAAIQLLALAPQQARDALESVIVSGYTPQDVQARSMLRALDEGTYVPQ</sequence>
<organism evidence="2 3">
    <name type="scientific">Rhodopseudomonas telluris</name>
    <dbReference type="NCBI Taxonomy" id="644215"/>
    <lineage>
        <taxon>Bacteria</taxon>
        <taxon>Pseudomonadati</taxon>
        <taxon>Pseudomonadota</taxon>
        <taxon>Alphaproteobacteria</taxon>
        <taxon>Hyphomicrobiales</taxon>
        <taxon>Nitrobacteraceae</taxon>
        <taxon>Rhodopseudomonas</taxon>
    </lineage>
</organism>
<evidence type="ECO:0000313" key="2">
    <source>
        <dbReference type="EMBL" id="MFC0241260.1"/>
    </source>
</evidence>
<evidence type="ECO:0000313" key="3">
    <source>
        <dbReference type="Proteomes" id="UP001589775"/>
    </source>
</evidence>
<gene>
    <name evidence="2" type="ORF">ACFFJ6_12315</name>
</gene>
<dbReference type="InterPro" id="IPR018568">
    <property type="entry name" value="DUF2019"/>
</dbReference>
<dbReference type="Proteomes" id="UP001589775">
    <property type="component" value="Unassembled WGS sequence"/>
</dbReference>
<dbReference type="InterPro" id="IPR042236">
    <property type="entry name" value="PI3K_accessory_sf"/>
</dbReference>
<dbReference type="Gene3D" id="1.25.40.70">
    <property type="entry name" value="Phosphatidylinositol 3-kinase, accessory domain (PIK)"/>
    <property type="match status" value="1"/>
</dbReference>
<reference evidence="2 3" key="1">
    <citation type="submission" date="2024-09" db="EMBL/GenBank/DDBJ databases">
        <authorList>
            <person name="Sun Q."/>
            <person name="Mori K."/>
        </authorList>
    </citation>
    <scope>NUCLEOTIDE SEQUENCE [LARGE SCALE GENOMIC DNA]</scope>
    <source>
        <strain evidence="2 3">KCTC 23279</strain>
    </source>
</reference>
<evidence type="ECO:0000259" key="1">
    <source>
        <dbReference type="Pfam" id="PF09450"/>
    </source>
</evidence>
<dbReference type="InterPro" id="IPR016024">
    <property type="entry name" value="ARM-type_fold"/>
</dbReference>
<name>A0ABV6ET59_9BRAD</name>
<proteinExistence type="predicted"/>
<accession>A0ABV6ET59</accession>
<dbReference type="Pfam" id="PF09450">
    <property type="entry name" value="DUF2019"/>
    <property type="match status" value="1"/>
</dbReference>
<dbReference type="RefSeq" id="WP_378388044.1">
    <property type="nucleotide sequence ID" value="NZ_JBHLWM010000005.1"/>
</dbReference>
<protein>
    <submittedName>
        <fullName evidence="2">DUF2019 domain-containing protein</fullName>
    </submittedName>
</protein>
<feature type="domain" description="DUF2019" evidence="1">
    <location>
        <begin position="14"/>
        <end position="117"/>
    </location>
</feature>
<dbReference type="EMBL" id="JBHLWM010000005">
    <property type="protein sequence ID" value="MFC0241260.1"/>
    <property type="molecule type" value="Genomic_DNA"/>
</dbReference>
<keyword evidence="3" id="KW-1185">Reference proteome</keyword>
<dbReference type="SUPFAM" id="SSF48371">
    <property type="entry name" value="ARM repeat"/>
    <property type="match status" value="1"/>
</dbReference>
<comment type="caution">
    <text evidence="2">The sequence shown here is derived from an EMBL/GenBank/DDBJ whole genome shotgun (WGS) entry which is preliminary data.</text>
</comment>